<organism evidence="7">
    <name type="scientific">freshwater metagenome</name>
    <dbReference type="NCBI Taxonomy" id="449393"/>
    <lineage>
        <taxon>unclassified sequences</taxon>
        <taxon>metagenomes</taxon>
        <taxon>ecological metagenomes</taxon>
    </lineage>
</organism>
<accession>A0A094Q316</accession>
<evidence type="ECO:0000256" key="1">
    <source>
        <dbReference type="ARBA" id="ARBA00001933"/>
    </source>
</evidence>
<dbReference type="PANTHER" id="PTHR43525:SF2">
    <property type="entry name" value="CYSTATHIONINE BETA-LYASE-RELATED"/>
    <property type="match status" value="1"/>
</dbReference>
<dbReference type="Gene3D" id="3.90.1150.10">
    <property type="entry name" value="Aspartate Aminotransferase, domain 1"/>
    <property type="match status" value="1"/>
</dbReference>
<evidence type="ECO:0000256" key="3">
    <source>
        <dbReference type="ARBA" id="ARBA00022898"/>
    </source>
</evidence>
<proteinExistence type="inferred from homology"/>
<sequence>MSDSRLEFLTLAQLATHRSEKWRGFPADVIPLPVAEMDYPVAEPIKKILHSMVENSDIGYLGPIPELGTAFAGFAKARWNWEVDPTKVRAATDVGVGVVEVLRVFTNPGDSILVSSPVYQNFYTWINETKLKLVDVPFIYNPGSDISASWSIDWDGIEKAYQGGVKVHLLCSPHNPNGRMYTKQELERFIELALANNVIIISDEIHSPLEYSDHPFTPILALGDKAAECSLVVTAASKGWSIPGLKCAIIVSGNDRMHERLNSLPPALHYRASIFGAFATAVAFSESVAWLDTVIKQLDSNRHLVATLLKEHLPEVIYNPPQHSYLAWLDLTALDLGVDPGATILEKSKVAFNSGHIYGPQWHQFVRLNFATSPEIISQAIIQIGKTIRG</sequence>
<evidence type="ECO:0000256" key="5">
    <source>
        <dbReference type="ARBA" id="ARBA00037974"/>
    </source>
</evidence>
<dbReference type="InterPro" id="IPR004839">
    <property type="entry name" value="Aminotransferase_I/II_large"/>
</dbReference>
<evidence type="ECO:0000259" key="6">
    <source>
        <dbReference type="Pfam" id="PF00155"/>
    </source>
</evidence>
<dbReference type="GO" id="GO:0047804">
    <property type="term" value="F:cysteine-S-conjugate beta-lyase activity"/>
    <property type="evidence" value="ECO:0007669"/>
    <property type="project" value="UniProtKB-EC"/>
</dbReference>
<dbReference type="GO" id="GO:0030170">
    <property type="term" value="F:pyridoxal phosphate binding"/>
    <property type="evidence" value="ECO:0007669"/>
    <property type="project" value="InterPro"/>
</dbReference>
<dbReference type="EC" id="4.4.1.13" evidence="2"/>
<dbReference type="InterPro" id="IPR051798">
    <property type="entry name" value="Class-II_PLP-Dep_Aminotrans"/>
</dbReference>
<protein>
    <recommendedName>
        <fullName evidence="2">cysteine-S-conjugate beta-lyase</fullName>
        <ecNumber evidence="2">4.4.1.13</ecNumber>
    </recommendedName>
</protein>
<reference evidence="7" key="1">
    <citation type="submission" date="2014-05" db="EMBL/GenBank/DDBJ databases">
        <title>Key roles for freshwater Actinobacteria revealed by deep metagenomic sequencing.</title>
        <authorList>
            <person name="Ghai R."/>
            <person name="Mizuno C.M."/>
            <person name="Picazo A."/>
            <person name="Camacho A."/>
            <person name="Rodriguez-Valera F."/>
        </authorList>
    </citation>
    <scope>NUCLEOTIDE SEQUENCE</scope>
</reference>
<comment type="cofactor">
    <cofactor evidence="1">
        <name>pyridoxal 5'-phosphate</name>
        <dbReference type="ChEBI" id="CHEBI:597326"/>
    </cofactor>
</comment>
<comment type="caution">
    <text evidence="7">The sequence shown here is derived from an EMBL/GenBank/DDBJ whole genome shotgun (WGS) entry which is preliminary data.</text>
</comment>
<dbReference type="CDD" id="cd00609">
    <property type="entry name" value="AAT_like"/>
    <property type="match status" value="1"/>
</dbReference>
<keyword evidence="4" id="KW-0456">Lyase</keyword>
<evidence type="ECO:0000313" key="7">
    <source>
        <dbReference type="EMBL" id="KGA18485.1"/>
    </source>
</evidence>
<dbReference type="EMBL" id="JNSK01000024">
    <property type="protein sequence ID" value="KGA18485.1"/>
    <property type="molecule type" value="Genomic_DNA"/>
</dbReference>
<name>A0A094Q316_9ZZZZ</name>
<dbReference type="AlphaFoldDB" id="A0A094Q316"/>
<dbReference type="InterPro" id="IPR015421">
    <property type="entry name" value="PyrdxlP-dep_Trfase_major"/>
</dbReference>
<evidence type="ECO:0000256" key="2">
    <source>
        <dbReference type="ARBA" id="ARBA00012224"/>
    </source>
</evidence>
<keyword evidence="3" id="KW-0663">Pyridoxal phosphate</keyword>
<dbReference type="Pfam" id="PF00155">
    <property type="entry name" value="Aminotran_1_2"/>
    <property type="match status" value="1"/>
</dbReference>
<evidence type="ECO:0000256" key="4">
    <source>
        <dbReference type="ARBA" id="ARBA00023239"/>
    </source>
</evidence>
<dbReference type="SUPFAM" id="SSF53383">
    <property type="entry name" value="PLP-dependent transferases"/>
    <property type="match status" value="1"/>
</dbReference>
<dbReference type="InterPro" id="IPR015422">
    <property type="entry name" value="PyrdxlP-dep_Trfase_small"/>
</dbReference>
<dbReference type="Gene3D" id="3.40.640.10">
    <property type="entry name" value="Type I PLP-dependent aspartate aminotransferase-like (Major domain)"/>
    <property type="match status" value="1"/>
</dbReference>
<gene>
    <name evidence="7" type="ORF">GM50_8525</name>
</gene>
<dbReference type="InterPro" id="IPR015424">
    <property type="entry name" value="PyrdxlP-dep_Trfase"/>
</dbReference>
<comment type="similarity">
    <text evidence="5">Belongs to the class-II pyridoxal-phosphate-dependent aminotransferase family. MalY/PatB cystathionine beta-lyase subfamily.</text>
</comment>
<dbReference type="PANTHER" id="PTHR43525">
    <property type="entry name" value="PROTEIN MALY"/>
    <property type="match status" value="1"/>
</dbReference>
<feature type="domain" description="Aminotransferase class I/classII large" evidence="6">
    <location>
        <begin position="30"/>
        <end position="378"/>
    </location>
</feature>